<evidence type="ECO:0000256" key="7">
    <source>
        <dbReference type="ARBA" id="ARBA00025274"/>
    </source>
</evidence>
<comment type="function">
    <text evidence="7">Removes the phosphate from trehalose 6-phosphate to produce free trehalose. Trehalose accumulation in plant may improve abiotic stress tolerance.</text>
</comment>
<protein>
    <recommendedName>
        <fullName evidence="8">Trehalose 6-phosphate phosphatase</fullName>
        <ecNumber evidence="8">3.1.3.12</ecNumber>
    </recommendedName>
</protein>
<dbReference type="FunFam" id="3.40.50.1000:FF:000073">
    <property type="entry name" value="Trehalose 6-phosphate phosphatase"/>
    <property type="match status" value="1"/>
</dbReference>
<dbReference type="PANTHER" id="PTHR43768:SF24">
    <property type="entry name" value="TREHALOSE 6-PHOSPHATE PHOSPHATASE"/>
    <property type="match status" value="1"/>
</dbReference>
<dbReference type="EMBL" id="CAKMRJ010000001">
    <property type="protein sequence ID" value="CAH1411970.1"/>
    <property type="molecule type" value="Genomic_DNA"/>
</dbReference>
<dbReference type="Pfam" id="PF02358">
    <property type="entry name" value="Trehalose_PPase"/>
    <property type="match status" value="1"/>
</dbReference>
<dbReference type="InterPro" id="IPR003337">
    <property type="entry name" value="Trehalose_PPase"/>
</dbReference>
<comment type="pathway">
    <text evidence="3 8">Glycan biosynthesis; trehalose biosynthesis.</text>
</comment>
<dbReference type="EC" id="3.1.3.12" evidence="8"/>
<comment type="catalytic activity">
    <reaction evidence="1 8">
        <text>alpha,alpha-trehalose 6-phosphate + H2O = alpha,alpha-trehalose + phosphate</text>
        <dbReference type="Rhea" id="RHEA:23420"/>
        <dbReference type="ChEBI" id="CHEBI:15377"/>
        <dbReference type="ChEBI" id="CHEBI:16551"/>
        <dbReference type="ChEBI" id="CHEBI:43474"/>
        <dbReference type="ChEBI" id="CHEBI:58429"/>
        <dbReference type="EC" id="3.1.3.12"/>
    </reaction>
</comment>
<proteinExistence type="inferred from homology"/>
<evidence type="ECO:0000256" key="3">
    <source>
        <dbReference type="ARBA" id="ARBA00005199"/>
    </source>
</evidence>
<dbReference type="NCBIfam" id="TIGR00685">
    <property type="entry name" value="T6PP"/>
    <property type="match status" value="1"/>
</dbReference>
<dbReference type="InterPro" id="IPR036412">
    <property type="entry name" value="HAD-like_sf"/>
</dbReference>
<evidence type="ECO:0000256" key="2">
    <source>
        <dbReference type="ARBA" id="ARBA00001968"/>
    </source>
</evidence>
<evidence type="ECO:0000313" key="9">
    <source>
        <dbReference type="EMBL" id="CAH1411970.1"/>
    </source>
</evidence>
<dbReference type="PANTHER" id="PTHR43768">
    <property type="entry name" value="TREHALOSE 6-PHOSPHATE PHOSPHATASE"/>
    <property type="match status" value="1"/>
</dbReference>
<keyword evidence="5 8" id="KW-0378">Hydrolase</keyword>
<dbReference type="AlphaFoldDB" id="A0AAU9LC10"/>
<organism evidence="9 10">
    <name type="scientific">Lactuca virosa</name>
    <dbReference type="NCBI Taxonomy" id="75947"/>
    <lineage>
        <taxon>Eukaryota</taxon>
        <taxon>Viridiplantae</taxon>
        <taxon>Streptophyta</taxon>
        <taxon>Embryophyta</taxon>
        <taxon>Tracheophyta</taxon>
        <taxon>Spermatophyta</taxon>
        <taxon>Magnoliopsida</taxon>
        <taxon>eudicotyledons</taxon>
        <taxon>Gunneridae</taxon>
        <taxon>Pentapetalae</taxon>
        <taxon>asterids</taxon>
        <taxon>campanulids</taxon>
        <taxon>Asterales</taxon>
        <taxon>Asteraceae</taxon>
        <taxon>Cichorioideae</taxon>
        <taxon>Cichorieae</taxon>
        <taxon>Lactucinae</taxon>
        <taxon>Lactuca</taxon>
    </lineage>
</organism>
<comment type="caution">
    <text evidence="9">The sequence shown here is derived from an EMBL/GenBank/DDBJ whole genome shotgun (WGS) entry which is preliminary data.</text>
</comment>
<dbReference type="Proteomes" id="UP001157418">
    <property type="component" value="Unassembled WGS sequence"/>
</dbReference>
<evidence type="ECO:0000256" key="4">
    <source>
        <dbReference type="ARBA" id="ARBA00008770"/>
    </source>
</evidence>
<evidence type="ECO:0000256" key="6">
    <source>
        <dbReference type="ARBA" id="ARBA00023016"/>
    </source>
</evidence>
<comment type="cofactor">
    <cofactor evidence="2 8">
        <name>a divalent metal cation</name>
        <dbReference type="ChEBI" id="CHEBI:60240"/>
    </cofactor>
</comment>
<reference evidence="9 10" key="1">
    <citation type="submission" date="2022-01" db="EMBL/GenBank/DDBJ databases">
        <authorList>
            <person name="Xiong W."/>
            <person name="Schranz E."/>
        </authorList>
    </citation>
    <scope>NUCLEOTIDE SEQUENCE [LARGE SCALE GENOMIC DNA]</scope>
</reference>
<evidence type="ECO:0000256" key="5">
    <source>
        <dbReference type="ARBA" id="ARBA00022801"/>
    </source>
</evidence>
<dbReference type="InterPro" id="IPR044651">
    <property type="entry name" value="OTSB-like"/>
</dbReference>
<sequence>MGLLELSTNENEYLSWLILDALKEETRNIKGVVLENNKFCVTVHFRHVSNKDFSMLEELVTSVVDNFKEFRLSNGKKVFEIRPDIEWDKGHALEYLLETLRYGSSNDVFPIYIGDDGTDEDAFKAIKNRGKGYSIVVSSTEKDTMAFYSLRNPCDVKKFLSCLVSWKKGSN</sequence>
<dbReference type="GO" id="GO:0005992">
    <property type="term" value="P:trehalose biosynthetic process"/>
    <property type="evidence" value="ECO:0007669"/>
    <property type="project" value="InterPro"/>
</dbReference>
<evidence type="ECO:0000313" key="10">
    <source>
        <dbReference type="Proteomes" id="UP001157418"/>
    </source>
</evidence>
<evidence type="ECO:0000256" key="1">
    <source>
        <dbReference type="ARBA" id="ARBA00000500"/>
    </source>
</evidence>
<accession>A0AAU9LC10</accession>
<keyword evidence="10" id="KW-1185">Reference proteome</keyword>
<evidence type="ECO:0000256" key="8">
    <source>
        <dbReference type="RuleBase" id="RU361117"/>
    </source>
</evidence>
<keyword evidence="6" id="KW-0346">Stress response</keyword>
<dbReference type="InterPro" id="IPR023214">
    <property type="entry name" value="HAD_sf"/>
</dbReference>
<name>A0AAU9LC10_9ASTR</name>
<comment type="similarity">
    <text evidence="4 8">Belongs to the trehalose phosphatase family.</text>
</comment>
<dbReference type="Gene3D" id="3.40.50.1000">
    <property type="entry name" value="HAD superfamily/HAD-like"/>
    <property type="match status" value="1"/>
</dbReference>
<gene>
    <name evidence="9" type="ORF">LVIROSA_LOCUS26</name>
</gene>
<dbReference type="SUPFAM" id="SSF56784">
    <property type="entry name" value="HAD-like"/>
    <property type="match status" value="1"/>
</dbReference>
<dbReference type="GO" id="GO:0004805">
    <property type="term" value="F:trehalose-phosphatase activity"/>
    <property type="evidence" value="ECO:0007669"/>
    <property type="project" value="UniProtKB-EC"/>
</dbReference>